<proteinExistence type="predicted"/>
<feature type="compositionally biased region" description="Polar residues" evidence="2">
    <location>
        <begin position="624"/>
        <end position="641"/>
    </location>
</feature>
<feature type="compositionally biased region" description="Basic and acidic residues" evidence="2">
    <location>
        <begin position="509"/>
        <end position="522"/>
    </location>
</feature>
<name>A0A7M5WWZ9_9CNID</name>
<organism evidence="3 4">
    <name type="scientific">Clytia hemisphaerica</name>
    <dbReference type="NCBI Taxonomy" id="252671"/>
    <lineage>
        <taxon>Eukaryota</taxon>
        <taxon>Metazoa</taxon>
        <taxon>Cnidaria</taxon>
        <taxon>Hydrozoa</taxon>
        <taxon>Hydroidolina</taxon>
        <taxon>Leptothecata</taxon>
        <taxon>Obeliida</taxon>
        <taxon>Clytiidae</taxon>
        <taxon>Clytia</taxon>
    </lineage>
</organism>
<dbReference type="EnsemblMetazoa" id="CLYHEMT014429.1">
    <property type="protein sequence ID" value="CLYHEMP014429.1"/>
    <property type="gene ID" value="CLYHEMG014429"/>
</dbReference>
<keyword evidence="1" id="KW-0175">Coiled coil</keyword>
<feature type="compositionally biased region" description="Low complexity" evidence="2">
    <location>
        <begin position="241"/>
        <end position="252"/>
    </location>
</feature>
<keyword evidence="4" id="KW-1185">Reference proteome</keyword>
<accession>A0A7M5WWZ9</accession>
<evidence type="ECO:0000313" key="3">
    <source>
        <dbReference type="EnsemblMetazoa" id="CLYHEMP014429.1"/>
    </source>
</evidence>
<feature type="coiled-coil region" evidence="1">
    <location>
        <begin position="813"/>
        <end position="889"/>
    </location>
</feature>
<feature type="region of interest" description="Disordered" evidence="2">
    <location>
        <begin position="1"/>
        <end position="314"/>
    </location>
</feature>
<feature type="region of interest" description="Disordered" evidence="2">
    <location>
        <begin position="617"/>
        <end position="649"/>
    </location>
</feature>
<feature type="region of interest" description="Disordered" evidence="2">
    <location>
        <begin position="749"/>
        <end position="811"/>
    </location>
</feature>
<dbReference type="OrthoDB" id="6022703at2759"/>
<feature type="compositionally biased region" description="Polar residues" evidence="2">
    <location>
        <begin position="253"/>
        <end position="269"/>
    </location>
</feature>
<dbReference type="AlphaFoldDB" id="A0A7M5WWZ9"/>
<sequence length="926" mass="101496">MSRLPAPGFSSRLRAPGFTNKPTSVTAATEVPLPPDENIEENETFVKAKGPDAPKPRGIPSTAGLRPPKPSTRVAKGQASSSNLHGPSPYDRSRPQNNSIPYVGKKRATGTLKAPEGRSSANTTKTNTSLSTSRNTSASRNNTTITKSEDLPNTSKNQSTKKEATQPTMGNAIAKPVKRQLIPPGATNKSKLVQPRSAIARPQSSTGSHPPKTKGSSMANKKTISRSLQSLPQPNSTTANTSRSKLTKSSSTDALSNISKNTAVKSRSNIGKPANALKPPAPTSRFSKPGLIRPRHSSHKPKTEMSISTPCQTGGKHLNTLKISPIINNNDFTQDASVLDNSGLPHEPANLSQSVLGSDISYTGASISKDDNINELPKEDMTAAKSLNFNATFNKIDIPSDSNKTQTVVKDDANTTTVVLKQEENNNVIGDLNQTHVIGAANLTQTIPTNDQMNSTVNLTKPIDKLDQTHVINTSISPPLNATRVIDNEQEKSVDWDETDFLEHQAMPHFEETPQKGDKTLDESQENNSSFTDDILKVIAAISSQVNTLPEPSVVMAMSPMKMSGDFTEHVLHHEVIQQSNNTVTVTSTSNKSYLVSDASTVKNEDDTLDSSALKELELDTTSKPKSNSVVEYPNSPTTPKNEGDEEGDNFFNISNRCYTVSAAELRRPKVTRRNTFQAHDATKFRAPKDMNVLETLEGNILMDNTSFLQLSNDTRSIKTMLLKLKRTLLEADCPSPLVKAPLKRSNSCAVRRTGDPPLSPRISLSSPMAVVDPFPPSNDETTSTSPKENKEETFTFDKTKSEETPTEKADSMANLTGKFQESLRRIEELEKEQECNKYTIKLLQTQLETTEQKEQDMLEENIILREEVNHLTERIQKLTAKLGNRERNLSSSGSYKEEFDLADTESRRGILERIYSYDSFEANNE</sequence>
<feature type="compositionally biased region" description="Low complexity" evidence="2">
    <location>
        <begin position="118"/>
        <end position="146"/>
    </location>
</feature>
<feature type="region of interest" description="Disordered" evidence="2">
    <location>
        <begin position="508"/>
        <end position="528"/>
    </location>
</feature>
<evidence type="ECO:0000313" key="4">
    <source>
        <dbReference type="Proteomes" id="UP000594262"/>
    </source>
</evidence>
<evidence type="ECO:0000256" key="2">
    <source>
        <dbReference type="SAM" id="MobiDB-lite"/>
    </source>
</evidence>
<feature type="compositionally biased region" description="Basic and acidic residues" evidence="2">
    <location>
        <begin position="788"/>
        <end position="811"/>
    </location>
</feature>
<feature type="compositionally biased region" description="Polar residues" evidence="2">
    <location>
        <begin position="202"/>
        <end position="240"/>
    </location>
</feature>
<reference evidence="3" key="1">
    <citation type="submission" date="2021-01" db="UniProtKB">
        <authorList>
            <consortium name="EnsemblMetazoa"/>
        </authorList>
    </citation>
    <scope>IDENTIFICATION</scope>
</reference>
<feature type="compositionally biased region" description="Basic and acidic residues" evidence="2">
    <location>
        <begin position="44"/>
        <end position="55"/>
    </location>
</feature>
<evidence type="ECO:0000256" key="1">
    <source>
        <dbReference type="SAM" id="Coils"/>
    </source>
</evidence>
<dbReference type="Proteomes" id="UP000594262">
    <property type="component" value="Unplaced"/>
</dbReference>
<protein>
    <submittedName>
        <fullName evidence="3">Uncharacterized protein</fullName>
    </submittedName>
</protein>